<dbReference type="EMBL" id="JBKBDE010000001">
    <property type="protein sequence ID" value="MFN6550198.1"/>
    <property type="molecule type" value="Genomic_DNA"/>
</dbReference>
<feature type="region of interest" description="Disordered" evidence="1">
    <location>
        <begin position="282"/>
        <end position="363"/>
    </location>
</feature>
<keyword evidence="3" id="KW-1185">Reference proteome</keyword>
<evidence type="ECO:0000313" key="3">
    <source>
        <dbReference type="Proteomes" id="UP001635817"/>
    </source>
</evidence>
<evidence type="ECO:0000313" key="2">
    <source>
        <dbReference type="EMBL" id="MFN6550198.1"/>
    </source>
</evidence>
<organism evidence="2 3">
    <name type="scientific">Mycolicibacterium septicum</name>
    <dbReference type="NCBI Taxonomy" id="98668"/>
    <lineage>
        <taxon>Bacteria</taxon>
        <taxon>Bacillati</taxon>
        <taxon>Actinomycetota</taxon>
        <taxon>Actinomycetes</taxon>
        <taxon>Mycobacteriales</taxon>
        <taxon>Mycobacteriaceae</taxon>
        <taxon>Mycolicibacterium</taxon>
    </lineage>
</organism>
<evidence type="ECO:0000256" key="1">
    <source>
        <dbReference type="SAM" id="MobiDB-lite"/>
    </source>
</evidence>
<reference evidence="2 3" key="1">
    <citation type="submission" date="2024-12" db="EMBL/GenBank/DDBJ databases">
        <title>The coexistence of Mycolicibacterium septicum and Mycolicibacterium nivoides in clinical samples.</title>
        <authorList>
            <person name="Wang C."/>
            <person name="Feng Y."/>
            <person name="Zong Z."/>
        </authorList>
    </citation>
    <scope>NUCLEOTIDE SEQUENCE [LARGE SCALE GENOMIC DNA]</scope>
    <source>
        <strain evidence="2 3">120310</strain>
    </source>
</reference>
<dbReference type="Proteomes" id="UP001635817">
    <property type="component" value="Unassembled WGS sequence"/>
</dbReference>
<name>A0ABW9LT93_9MYCO</name>
<proteinExistence type="predicted"/>
<protein>
    <recommendedName>
        <fullName evidence="4">PE-PGRS family protein</fullName>
    </recommendedName>
</protein>
<sequence>MPQALRPYVSAGIAIAGAGVIAITPLSAPPPQAAERTVEFSSVQLSGSVQTLVTQSTAEAAVSAIPPELSPAEAYQYFAMLTAAYVMDAIAPIVSNPTPILSQVLANQFWYANILTMGTVTGATNLLWALENAPQHLSTAAAQLMAGDPAAAITTLWNNLVVGTVMAVGLPLVPALQIPVAITQNIANVVATTPMMAMGLGFDVLATANSTVGAATASIRNIVDAAGSGDPTAVVNAILTAPANIASGFLIGGYPEGNTGLINGVVKHLVLARETIAEALGAPPREIPEGAPTAKAPATSRISGITAEIATDTATPADTDRAATPKSGAKPESKPTLVRNSTKAVPGRMGLAGRRGSEAPKLAKSISNGVAATVDRIGADVKKAFAKPDKQASGGTDAGSGDDE</sequence>
<feature type="compositionally biased region" description="Basic and acidic residues" evidence="1">
    <location>
        <begin position="318"/>
        <end position="333"/>
    </location>
</feature>
<evidence type="ECO:0008006" key="4">
    <source>
        <dbReference type="Google" id="ProtNLM"/>
    </source>
</evidence>
<gene>
    <name evidence="2" type="ORF">ACK4CP_07340</name>
</gene>
<dbReference type="RefSeq" id="WP_409548992.1">
    <property type="nucleotide sequence ID" value="NZ_JBKBDE010000001.1"/>
</dbReference>
<accession>A0ABW9LT93</accession>
<feature type="region of interest" description="Disordered" evidence="1">
    <location>
        <begin position="384"/>
        <end position="404"/>
    </location>
</feature>
<comment type="caution">
    <text evidence="2">The sequence shown here is derived from an EMBL/GenBank/DDBJ whole genome shotgun (WGS) entry which is preliminary data.</text>
</comment>
<feature type="compositionally biased region" description="Low complexity" evidence="1">
    <location>
        <begin position="306"/>
        <end position="317"/>
    </location>
</feature>